<sequence>MRIIPLLSTLAVILIGCHTVVALDCKKISVKEKYYDISLLDSVTTIAQNETTDPTITQVTYRINPCAPLEPTKDKERDQCVKGTQVCHTTTNFKDDEPRITRVINLAGGANVSEPLFTLESSENENGNLIWSLPGSEGHSTNITFICDKKADGEKPSVKSYEQGILLLEWKSPHACSITDPSKSKPEEPKKEESSKSGWSIFFTVIFCLLFLYFVVGLIYNYLVNHETGIYLIPHLHFWRSFIEVAKDLGYQLYNKCMGIGRGGHGYSAV</sequence>
<dbReference type="Pfam" id="PF09451">
    <property type="entry name" value="ATG27"/>
    <property type="match status" value="1"/>
</dbReference>
<dbReference type="InterPro" id="IPR018939">
    <property type="entry name" value="Autophagy-rel_prot_27"/>
</dbReference>
<name>A0ABR2WPF9_9FUNG</name>
<comment type="caution">
    <text evidence="21">The sequence shown here is derived from an EMBL/GenBank/DDBJ whole genome shotgun (WGS) entry which is preliminary data.</text>
</comment>
<evidence type="ECO:0000256" key="16">
    <source>
        <dbReference type="ARBA" id="ARBA00023157"/>
    </source>
</evidence>
<organism evidence="21 22">
    <name type="scientific">Basidiobolus ranarum</name>
    <dbReference type="NCBI Taxonomy" id="34480"/>
    <lineage>
        <taxon>Eukaryota</taxon>
        <taxon>Fungi</taxon>
        <taxon>Fungi incertae sedis</taxon>
        <taxon>Zoopagomycota</taxon>
        <taxon>Entomophthoromycotina</taxon>
        <taxon>Basidiobolomycetes</taxon>
        <taxon>Basidiobolales</taxon>
        <taxon>Basidiobolaceae</taxon>
        <taxon>Basidiobolus</taxon>
    </lineage>
</organism>
<dbReference type="PROSITE" id="PS51257">
    <property type="entry name" value="PROKAR_LIPOPROTEIN"/>
    <property type="match status" value="1"/>
</dbReference>
<evidence type="ECO:0000256" key="1">
    <source>
        <dbReference type="ARBA" id="ARBA00004304"/>
    </source>
</evidence>
<evidence type="ECO:0000256" key="5">
    <source>
        <dbReference type="ARBA" id="ARBA00005363"/>
    </source>
</evidence>
<evidence type="ECO:0000256" key="12">
    <source>
        <dbReference type="ARBA" id="ARBA00023006"/>
    </source>
</evidence>
<keyword evidence="10" id="KW-0653">Protein transport</keyword>
<feature type="chain" id="PRO_5046420734" description="Autophagy-related protein 27" evidence="19">
    <location>
        <begin position="23"/>
        <end position="270"/>
    </location>
</feature>
<feature type="transmembrane region" description="Helical" evidence="18">
    <location>
        <begin position="199"/>
        <end position="223"/>
    </location>
</feature>
<evidence type="ECO:0000256" key="15">
    <source>
        <dbReference type="ARBA" id="ARBA00023136"/>
    </source>
</evidence>
<evidence type="ECO:0000256" key="10">
    <source>
        <dbReference type="ARBA" id="ARBA00022927"/>
    </source>
</evidence>
<keyword evidence="11 18" id="KW-1133">Transmembrane helix</keyword>
<keyword evidence="12" id="KW-0072">Autophagy</keyword>
<evidence type="ECO:0000256" key="9">
    <source>
        <dbReference type="ARBA" id="ARBA00022729"/>
    </source>
</evidence>
<dbReference type="PANTHER" id="PTHR15071:SF13">
    <property type="entry name" value="AUTOPHAGY-RELATED PROTEIN 27"/>
    <property type="match status" value="1"/>
</dbReference>
<dbReference type="SUPFAM" id="SSF50911">
    <property type="entry name" value="Mannose 6-phosphate receptor domain"/>
    <property type="match status" value="1"/>
</dbReference>
<dbReference type="InterPro" id="IPR009011">
    <property type="entry name" value="Man6P_isomerase_rcpt-bd_dom_sf"/>
</dbReference>
<evidence type="ECO:0000256" key="6">
    <source>
        <dbReference type="ARBA" id="ARBA00013776"/>
    </source>
</evidence>
<evidence type="ECO:0000256" key="8">
    <source>
        <dbReference type="ARBA" id="ARBA00022692"/>
    </source>
</evidence>
<evidence type="ECO:0000256" key="11">
    <source>
        <dbReference type="ARBA" id="ARBA00022989"/>
    </source>
</evidence>
<keyword evidence="14" id="KW-0496">Mitochondrion</keyword>
<dbReference type="Proteomes" id="UP001479436">
    <property type="component" value="Unassembled WGS sequence"/>
</dbReference>
<comment type="subcellular location">
    <subcellularLocation>
        <location evidence="2">Cytoplasmic vesicle membrane</location>
        <topology evidence="2">Single-pass type I membrane protein</topology>
    </subcellularLocation>
    <subcellularLocation>
        <location evidence="4">Golgi apparatus membrane</location>
        <topology evidence="4">Single-pass type I membrane protein</topology>
    </subcellularLocation>
    <subcellularLocation>
        <location evidence="1">Mitochondrion membrane</location>
        <topology evidence="1">Single-pass membrane protein</topology>
    </subcellularLocation>
    <subcellularLocation>
        <location evidence="3">Preautophagosomal structure membrane</location>
        <topology evidence="3">Single-pass type I membrane protein</topology>
    </subcellularLocation>
</comment>
<evidence type="ECO:0000256" key="2">
    <source>
        <dbReference type="ARBA" id="ARBA00004358"/>
    </source>
</evidence>
<dbReference type="Gene3D" id="2.70.130.10">
    <property type="entry name" value="Mannose-6-phosphate receptor binding domain"/>
    <property type="match status" value="1"/>
</dbReference>
<dbReference type="EMBL" id="JASJQH010000670">
    <property type="protein sequence ID" value="KAK9763331.1"/>
    <property type="molecule type" value="Genomic_DNA"/>
</dbReference>
<feature type="signal peptide" evidence="19">
    <location>
        <begin position="1"/>
        <end position="22"/>
    </location>
</feature>
<evidence type="ECO:0000256" key="13">
    <source>
        <dbReference type="ARBA" id="ARBA00023034"/>
    </source>
</evidence>
<evidence type="ECO:0000256" key="14">
    <source>
        <dbReference type="ARBA" id="ARBA00023128"/>
    </source>
</evidence>
<gene>
    <name evidence="21" type="ORF">K7432_010101</name>
</gene>
<evidence type="ECO:0000256" key="4">
    <source>
        <dbReference type="ARBA" id="ARBA00004614"/>
    </source>
</evidence>
<evidence type="ECO:0000313" key="22">
    <source>
        <dbReference type="Proteomes" id="UP001479436"/>
    </source>
</evidence>
<keyword evidence="9 19" id="KW-0732">Signal</keyword>
<evidence type="ECO:0000256" key="3">
    <source>
        <dbReference type="ARBA" id="ARBA00004472"/>
    </source>
</evidence>
<keyword evidence="22" id="KW-1185">Reference proteome</keyword>
<dbReference type="PROSITE" id="PS51914">
    <property type="entry name" value="MRH"/>
    <property type="match status" value="1"/>
</dbReference>
<accession>A0ABR2WPF9</accession>
<evidence type="ECO:0000256" key="19">
    <source>
        <dbReference type="SAM" id="SignalP"/>
    </source>
</evidence>
<keyword evidence="17" id="KW-0968">Cytoplasmic vesicle</keyword>
<evidence type="ECO:0000256" key="17">
    <source>
        <dbReference type="ARBA" id="ARBA00023329"/>
    </source>
</evidence>
<proteinExistence type="inferred from homology"/>
<evidence type="ECO:0000256" key="18">
    <source>
        <dbReference type="SAM" id="Phobius"/>
    </source>
</evidence>
<keyword evidence="8 18" id="KW-0812">Transmembrane</keyword>
<keyword evidence="7" id="KW-0813">Transport</keyword>
<keyword evidence="16" id="KW-1015">Disulfide bond</keyword>
<keyword evidence="13" id="KW-0333">Golgi apparatus</keyword>
<comment type="similarity">
    <text evidence="5">Belongs to the ATG27 family.</text>
</comment>
<keyword evidence="15 18" id="KW-0472">Membrane</keyword>
<dbReference type="InterPro" id="IPR044865">
    <property type="entry name" value="MRH_dom"/>
</dbReference>
<dbReference type="PANTHER" id="PTHR15071">
    <property type="entry name" value="MANNOSE-6-PHOSPHATE RECEPTOR FAMILY MEMBER"/>
    <property type="match status" value="1"/>
</dbReference>
<evidence type="ECO:0000259" key="20">
    <source>
        <dbReference type="PROSITE" id="PS51914"/>
    </source>
</evidence>
<reference evidence="21 22" key="1">
    <citation type="submission" date="2023-04" db="EMBL/GenBank/DDBJ databases">
        <title>Genome of Basidiobolus ranarum AG-B5.</title>
        <authorList>
            <person name="Stajich J.E."/>
            <person name="Carter-House D."/>
            <person name="Gryganskyi A."/>
        </authorList>
    </citation>
    <scope>NUCLEOTIDE SEQUENCE [LARGE SCALE GENOMIC DNA]</scope>
    <source>
        <strain evidence="21 22">AG-B5</strain>
    </source>
</reference>
<feature type="domain" description="MRH" evidence="20">
    <location>
        <begin position="23"/>
        <end position="178"/>
    </location>
</feature>
<evidence type="ECO:0000313" key="21">
    <source>
        <dbReference type="EMBL" id="KAK9763331.1"/>
    </source>
</evidence>
<evidence type="ECO:0000256" key="7">
    <source>
        <dbReference type="ARBA" id="ARBA00022448"/>
    </source>
</evidence>
<protein>
    <recommendedName>
        <fullName evidence="6">Autophagy-related protein 27</fullName>
    </recommendedName>
</protein>